<feature type="chain" id="PRO_5041643849" description="non-specific serine/threonine protein kinase" evidence="24">
    <location>
        <begin position="22"/>
        <end position="1974"/>
    </location>
</feature>
<dbReference type="GO" id="GO:0006952">
    <property type="term" value="P:defense response"/>
    <property type="evidence" value="ECO:0007669"/>
    <property type="project" value="UniProtKB-ARBA"/>
</dbReference>
<evidence type="ECO:0000313" key="27">
    <source>
        <dbReference type="Proteomes" id="UP001187471"/>
    </source>
</evidence>
<dbReference type="FunFam" id="3.80.10.10:FF:000041">
    <property type="entry name" value="LRR receptor-like serine/threonine-protein kinase ERECTA"/>
    <property type="match status" value="1"/>
</dbReference>
<gene>
    <name evidence="26" type="ORF">RJ640_018062</name>
</gene>
<dbReference type="InterPro" id="IPR051809">
    <property type="entry name" value="Plant_receptor-like_S/T_kinase"/>
</dbReference>
<evidence type="ECO:0000256" key="16">
    <source>
        <dbReference type="ARBA" id="ARBA00022989"/>
    </source>
</evidence>
<dbReference type="GO" id="GO:0051707">
    <property type="term" value="P:response to other organism"/>
    <property type="evidence" value="ECO:0007669"/>
    <property type="project" value="UniProtKB-ARBA"/>
</dbReference>
<dbReference type="GO" id="GO:0005886">
    <property type="term" value="C:plasma membrane"/>
    <property type="evidence" value="ECO:0007669"/>
    <property type="project" value="UniProtKB-SubCell"/>
</dbReference>
<dbReference type="SMART" id="SM00365">
    <property type="entry name" value="LRR_SD22"/>
    <property type="match status" value="9"/>
</dbReference>
<evidence type="ECO:0000256" key="21">
    <source>
        <dbReference type="ARBA" id="ARBA00048679"/>
    </source>
</evidence>
<dbReference type="SMART" id="SM00220">
    <property type="entry name" value="S_TKc"/>
    <property type="match status" value="2"/>
</dbReference>
<keyword evidence="13 22" id="KW-0547">Nucleotide-binding</keyword>
<dbReference type="PROSITE" id="PS00108">
    <property type="entry name" value="PROTEIN_KINASE_ST"/>
    <property type="match status" value="2"/>
</dbReference>
<evidence type="ECO:0000256" key="6">
    <source>
        <dbReference type="ARBA" id="ARBA00022527"/>
    </source>
</evidence>
<dbReference type="Gene3D" id="3.30.200.20">
    <property type="entry name" value="Phosphorylase Kinase, domain 1"/>
    <property type="match status" value="2"/>
</dbReference>
<keyword evidence="8" id="KW-0433">Leucine-rich repeat</keyword>
<dbReference type="PROSITE" id="PS00107">
    <property type="entry name" value="PROTEIN_KINASE_ATP"/>
    <property type="match status" value="2"/>
</dbReference>
<dbReference type="InterPro" id="IPR013210">
    <property type="entry name" value="LRR_N_plant-typ"/>
</dbReference>
<dbReference type="SUPFAM" id="SSF52047">
    <property type="entry name" value="RNI-like"/>
    <property type="match status" value="1"/>
</dbReference>
<organism evidence="26 27">
    <name type="scientific">Escallonia rubra</name>
    <dbReference type="NCBI Taxonomy" id="112253"/>
    <lineage>
        <taxon>Eukaryota</taxon>
        <taxon>Viridiplantae</taxon>
        <taxon>Streptophyta</taxon>
        <taxon>Embryophyta</taxon>
        <taxon>Tracheophyta</taxon>
        <taxon>Spermatophyta</taxon>
        <taxon>Magnoliopsida</taxon>
        <taxon>eudicotyledons</taxon>
        <taxon>Gunneridae</taxon>
        <taxon>Pentapetalae</taxon>
        <taxon>asterids</taxon>
        <taxon>campanulids</taxon>
        <taxon>Escalloniales</taxon>
        <taxon>Escalloniaceae</taxon>
        <taxon>Escallonia</taxon>
    </lineage>
</organism>
<dbReference type="FunFam" id="3.30.200.20:FF:000432">
    <property type="entry name" value="LRR receptor-like serine/threonine-protein kinase EFR"/>
    <property type="match status" value="2"/>
</dbReference>
<dbReference type="Pfam" id="PF00560">
    <property type="entry name" value="LRR_1"/>
    <property type="match status" value="10"/>
</dbReference>
<feature type="domain" description="Protein kinase" evidence="25">
    <location>
        <begin position="703"/>
        <end position="1008"/>
    </location>
</feature>
<comment type="caution">
    <text evidence="26">The sequence shown here is derived from an EMBL/GenBank/DDBJ whole genome shotgun (WGS) entry which is preliminary data.</text>
</comment>
<dbReference type="Proteomes" id="UP001187471">
    <property type="component" value="Unassembled WGS sequence"/>
</dbReference>
<dbReference type="PANTHER" id="PTHR27008:SF592">
    <property type="entry name" value="LEUCINE-RICH REPEAT RECEPTOR-LIKE PROTEIN KINASE FAMILY PROTEIN-RELATED"/>
    <property type="match status" value="1"/>
</dbReference>
<keyword evidence="17 23" id="KW-0472">Membrane</keyword>
<keyword evidence="16 23" id="KW-1133">Transmembrane helix</keyword>
<evidence type="ECO:0000256" key="2">
    <source>
        <dbReference type="ARBA" id="ARBA00004479"/>
    </source>
</evidence>
<dbReference type="SUPFAM" id="SSF52058">
    <property type="entry name" value="L domain-like"/>
    <property type="match status" value="3"/>
</dbReference>
<feature type="domain" description="Protein kinase" evidence="25">
    <location>
        <begin position="1701"/>
        <end position="1974"/>
    </location>
</feature>
<evidence type="ECO:0000256" key="19">
    <source>
        <dbReference type="ARBA" id="ARBA00023180"/>
    </source>
</evidence>
<keyword evidence="9" id="KW-0808">Transferase</keyword>
<evidence type="ECO:0000256" key="7">
    <source>
        <dbReference type="ARBA" id="ARBA00022553"/>
    </source>
</evidence>
<keyword evidence="27" id="KW-1185">Reference proteome</keyword>
<dbReference type="EMBL" id="JAVXUO010000272">
    <property type="protein sequence ID" value="KAK2993772.1"/>
    <property type="molecule type" value="Genomic_DNA"/>
</dbReference>
<keyword evidence="7" id="KW-0597">Phosphoprotein</keyword>
<keyword evidence="12" id="KW-0677">Repeat</keyword>
<comment type="catalytic activity">
    <reaction evidence="21">
        <text>L-seryl-[protein] + ATP = O-phospho-L-seryl-[protein] + ADP + H(+)</text>
        <dbReference type="Rhea" id="RHEA:17989"/>
        <dbReference type="Rhea" id="RHEA-COMP:9863"/>
        <dbReference type="Rhea" id="RHEA-COMP:11604"/>
        <dbReference type="ChEBI" id="CHEBI:15378"/>
        <dbReference type="ChEBI" id="CHEBI:29999"/>
        <dbReference type="ChEBI" id="CHEBI:30616"/>
        <dbReference type="ChEBI" id="CHEBI:83421"/>
        <dbReference type="ChEBI" id="CHEBI:456216"/>
        <dbReference type="EC" id="2.7.11.1"/>
    </reaction>
</comment>
<dbReference type="Gene3D" id="1.10.510.10">
    <property type="entry name" value="Transferase(Phosphotransferase) domain 1"/>
    <property type="match status" value="2"/>
</dbReference>
<dbReference type="InterPro" id="IPR000719">
    <property type="entry name" value="Prot_kinase_dom"/>
</dbReference>
<keyword evidence="10 23" id="KW-0812">Transmembrane</keyword>
<feature type="binding site" evidence="22">
    <location>
        <position position="1728"/>
    </location>
    <ligand>
        <name>ATP</name>
        <dbReference type="ChEBI" id="CHEBI:30616"/>
    </ligand>
</feature>
<keyword evidence="14" id="KW-0418">Kinase</keyword>
<evidence type="ECO:0000256" key="13">
    <source>
        <dbReference type="ARBA" id="ARBA00022741"/>
    </source>
</evidence>
<evidence type="ECO:0000256" key="14">
    <source>
        <dbReference type="ARBA" id="ARBA00022777"/>
    </source>
</evidence>
<accession>A0AA88RQM9</accession>
<evidence type="ECO:0000256" key="20">
    <source>
        <dbReference type="ARBA" id="ARBA00047899"/>
    </source>
</evidence>
<dbReference type="InterPro" id="IPR008271">
    <property type="entry name" value="Ser/Thr_kinase_AS"/>
</dbReference>
<dbReference type="FunFam" id="3.80.10.10:FF:000095">
    <property type="entry name" value="LRR receptor-like serine/threonine-protein kinase GSO1"/>
    <property type="match status" value="2"/>
</dbReference>
<evidence type="ECO:0000313" key="26">
    <source>
        <dbReference type="EMBL" id="KAK2993772.1"/>
    </source>
</evidence>
<dbReference type="InterPro" id="IPR001611">
    <property type="entry name" value="Leu-rich_rpt"/>
</dbReference>
<feature type="binding site" evidence="22">
    <location>
        <position position="732"/>
    </location>
    <ligand>
        <name>ATP</name>
        <dbReference type="ChEBI" id="CHEBI:30616"/>
    </ligand>
</feature>
<evidence type="ECO:0000256" key="24">
    <source>
        <dbReference type="SAM" id="SignalP"/>
    </source>
</evidence>
<feature type="transmembrane region" description="Helical" evidence="23">
    <location>
        <begin position="1020"/>
        <end position="1042"/>
    </location>
</feature>
<dbReference type="PROSITE" id="PS50011">
    <property type="entry name" value="PROTEIN_KINASE_DOM"/>
    <property type="match status" value="2"/>
</dbReference>
<dbReference type="Pfam" id="PF08263">
    <property type="entry name" value="LRRNT_2"/>
    <property type="match status" value="2"/>
</dbReference>
<evidence type="ECO:0000256" key="3">
    <source>
        <dbReference type="ARBA" id="ARBA00008684"/>
    </source>
</evidence>
<evidence type="ECO:0000256" key="23">
    <source>
        <dbReference type="SAM" id="Phobius"/>
    </source>
</evidence>
<evidence type="ECO:0000256" key="18">
    <source>
        <dbReference type="ARBA" id="ARBA00023170"/>
    </source>
</evidence>
<feature type="signal peptide" evidence="24">
    <location>
        <begin position="1"/>
        <end position="21"/>
    </location>
</feature>
<dbReference type="InterPro" id="IPR032675">
    <property type="entry name" value="LRR_dom_sf"/>
</dbReference>
<dbReference type="InterPro" id="IPR011009">
    <property type="entry name" value="Kinase-like_dom_sf"/>
</dbReference>
<dbReference type="InterPro" id="IPR017441">
    <property type="entry name" value="Protein_kinase_ATP_BS"/>
</dbReference>
<evidence type="ECO:0000256" key="5">
    <source>
        <dbReference type="ARBA" id="ARBA00022475"/>
    </source>
</evidence>
<dbReference type="SMART" id="SM00369">
    <property type="entry name" value="LRR_TYP"/>
    <property type="match status" value="13"/>
</dbReference>
<proteinExistence type="inferred from homology"/>
<keyword evidence="6" id="KW-0723">Serine/threonine-protein kinase</keyword>
<feature type="transmembrane region" description="Helical" evidence="23">
    <location>
        <begin position="644"/>
        <end position="669"/>
    </location>
</feature>
<evidence type="ECO:0000256" key="10">
    <source>
        <dbReference type="ARBA" id="ARBA00022692"/>
    </source>
</evidence>
<dbReference type="InterPro" id="IPR003591">
    <property type="entry name" value="Leu-rich_rpt_typical-subtyp"/>
</dbReference>
<evidence type="ECO:0000259" key="25">
    <source>
        <dbReference type="PROSITE" id="PS50011"/>
    </source>
</evidence>
<protein>
    <recommendedName>
        <fullName evidence="4">non-specific serine/threonine protein kinase</fullName>
        <ecNumber evidence="4">2.7.11.1</ecNumber>
    </recommendedName>
</protein>
<dbReference type="FunFam" id="3.80.10.10:FF:000627">
    <property type="entry name" value="Probable leucine-rich repeat receptor-like protein kinase At2g33170"/>
    <property type="match status" value="1"/>
</dbReference>
<dbReference type="Gene3D" id="3.80.10.10">
    <property type="entry name" value="Ribonuclease Inhibitor"/>
    <property type="match status" value="4"/>
</dbReference>
<evidence type="ECO:0000256" key="1">
    <source>
        <dbReference type="ARBA" id="ARBA00004162"/>
    </source>
</evidence>
<evidence type="ECO:0000256" key="15">
    <source>
        <dbReference type="ARBA" id="ARBA00022840"/>
    </source>
</evidence>
<dbReference type="GO" id="GO:0004674">
    <property type="term" value="F:protein serine/threonine kinase activity"/>
    <property type="evidence" value="ECO:0007669"/>
    <property type="project" value="UniProtKB-KW"/>
</dbReference>
<comment type="similarity">
    <text evidence="3">Belongs to the protein kinase superfamily. Ser/Thr protein kinase family.</text>
</comment>
<name>A0AA88RQM9_9ASTE</name>
<dbReference type="Pfam" id="PF07714">
    <property type="entry name" value="PK_Tyr_Ser-Thr"/>
    <property type="match status" value="2"/>
</dbReference>
<comment type="subcellular location">
    <subcellularLocation>
        <location evidence="1">Cell membrane</location>
        <topology evidence="1">Single-pass membrane protein</topology>
    </subcellularLocation>
    <subcellularLocation>
        <location evidence="2">Membrane</location>
        <topology evidence="2">Single-pass type I membrane protein</topology>
    </subcellularLocation>
</comment>
<sequence>MKFVLFSFVLLICILPSSTYSSLVLGNETDYLALLSFKAEQASNDPFHIMASWNESTHFCNWVGVTCSPRHQRVIAISLQSKELSGPLSPAIGNLSFLRDLSLQKNAFTGIIPQEIGRLSRLRTLGLANNLLSGEIPANISKCLNLEILDLGGNKLVGTIPLESQYLLKLQILNLYSNNLTGEIPAFLGNFSNLQTLSGLGNNFRGSIPDTLGQLTKLVFLGFTTNNLSGTIPPSIFNLSSLVIIDLADNQIGGGFPSYLGLSLPRLQIFNVALNRMTGLIPVSISNASQLVRLAVNGNSFTGRVPHFDGLQLLETLALNFNQLGFADADDLSFFPSLINCTKLRELTMNDNNLGGAFPKSIGNFSKLTKLTMGINQITGNIPVEIGELVNLELLLLGQNHYTGGIPDFIGKLQTLKVLSLYGSNLSGYIPSSLGNLTLLIRLYLDVNSLQGSIPASIAKCKNLLLMGLSQNNLSGHIPKEVFGVSSLSLYLDLSYNNFAGSLLLETGDLQNLVQFDVSRNNLSGEISDGLGSCTSLSFLSVAGNMFQGQIPQSFSSLKALEVLDVSGNNLTGNIPAFLGSFLFLQNLNLSFNDFEGEVPIVGVFNNKTAVSLEGNSMLCGGILELQLPKCAIRKESKKNGISLALILVIAIVSGILVVLLILLFVFIYKRRHTKKVHLSEFPTRDVVLKVSYGSLYRVTDGFSPANLIGSGNFSSVYRGILDETDTVVAVKVLNLQVHGANKSFMAECEVLRSIRHRNIMKILTACSSIDHQGKDFKALVYAYMVSGSLEGWLHQKEPIVGVENEEPKSLTLLQRLDIAIDVACALDYLHHQCGTTVVHCDLKPSNILLDIDLVAHVGDFGLARILPGAFPSSQSSSVAIKGTIGYAAPGPMEEYGMGCEVSTYGDVYSYGILVLELFTGKRPTDDMFNNGLNLHSFARMALDDRVMEISDPVLLQSEAEEETGAMIGEFLTSIYRIGVACSMEVPRERMDIRAAFTELQLIRDNFLGRKRVIGRVSDGYCAACSRLSSSVLIFLLIIYVAPTHTMKSVCMHVFLPTFTIFLFGNLPSMLSSTVPGNETDHMALLSFKAGLTTQDPLQVMASWNQSTHFCNWTGVVCGRKHQRVISIRLSSQGLTGPLSPDIGNLSFLRELFLYDNGFTGNIPQEIGKLSRLSSLALGNNSFSGEIPANISQCLNLVELDLGGNNLVGIIPMEFQSLLKLQRLYVDSNNLTGHIPAFLGKFSDLGYIYGLRNNFQGSVPDTLGRLTKLTEIGFAGNNLSATLPPSIFNSSSLVFMDFPDNQIEGSLPLDIGLSLPRIEGLNLAGNQFIGNIPVSISNASQLVRLALNRNGFTGGVPGFNKLQNLQWLILGGNQLGNGATDDLSFFPSLINCTNLQLLQLADNNFGGVFPKSIGNLSELKFFTIGGNPLQGSIPTEIGGLANIERLYLGPNQFGGSIPDSVGNLQNLKLLWLSGNKLSGNIPSSLGNLTLLISLYLGGNNLQGSIPPTIGKCENLLLMDLSQNSLSGYIPKEVFSLSSLSISLDLSSNHLTGSILLGAGDFQNLASLNLSNNMLSGEFPSSLGSCTSLTVLSVAVEVPVEGAFQNVSKVLLDGNGKLCGGVPELKLPKCATRNASNRNKVSHALVLIIPISCGVLVLILVLVSVLVYKRRHPKKVYLSESSTRATVSKVSYQSLYRATDGFSSANLIGSGKFSSVYKGILEETVVAVKVLNLEVHGAIKSFMAECEALKSIRHRNLVKILTSCSSIDFQGRDFKAIVYAYMVSGSLDEWLNHDPIVGGGNEERRSLSLLQRLNIAIDVACALDYLHNNCGTTLVHCDLKPSNVLLDINLVAHLGDFGLARFLPQTTNAYSTSQSNSMAIKGTIGYAAPEYGMGAALSTYGDVYSYGILLLEIFTGKRPTDDMFSNGLNLHKFVSDSHPLIGVTNVLSSMCSNLSGSLSLRTLPKYGTRTLALES</sequence>
<dbReference type="SUPFAM" id="SSF56112">
    <property type="entry name" value="Protein kinase-like (PK-like)"/>
    <property type="match status" value="2"/>
</dbReference>
<evidence type="ECO:0000256" key="12">
    <source>
        <dbReference type="ARBA" id="ARBA00022737"/>
    </source>
</evidence>
<keyword evidence="18" id="KW-0675">Receptor</keyword>
<comment type="catalytic activity">
    <reaction evidence="20">
        <text>L-threonyl-[protein] + ATP = O-phospho-L-threonyl-[protein] + ADP + H(+)</text>
        <dbReference type="Rhea" id="RHEA:46608"/>
        <dbReference type="Rhea" id="RHEA-COMP:11060"/>
        <dbReference type="Rhea" id="RHEA-COMP:11605"/>
        <dbReference type="ChEBI" id="CHEBI:15378"/>
        <dbReference type="ChEBI" id="CHEBI:30013"/>
        <dbReference type="ChEBI" id="CHEBI:30616"/>
        <dbReference type="ChEBI" id="CHEBI:61977"/>
        <dbReference type="ChEBI" id="CHEBI:456216"/>
        <dbReference type="EC" id="2.7.11.1"/>
    </reaction>
</comment>
<dbReference type="GO" id="GO:0005524">
    <property type="term" value="F:ATP binding"/>
    <property type="evidence" value="ECO:0007669"/>
    <property type="project" value="UniProtKB-UniRule"/>
</dbReference>
<keyword evidence="5" id="KW-1003">Cell membrane</keyword>
<keyword evidence="15 22" id="KW-0067">ATP-binding</keyword>
<evidence type="ECO:0000256" key="11">
    <source>
        <dbReference type="ARBA" id="ARBA00022729"/>
    </source>
</evidence>
<dbReference type="EC" id="2.7.11.1" evidence="4"/>
<evidence type="ECO:0000256" key="22">
    <source>
        <dbReference type="PROSITE-ProRule" id="PRU10141"/>
    </source>
</evidence>
<evidence type="ECO:0000256" key="8">
    <source>
        <dbReference type="ARBA" id="ARBA00022614"/>
    </source>
</evidence>
<dbReference type="FunFam" id="1.10.510.10:FF:000358">
    <property type="entry name" value="Putative leucine-rich repeat receptor-like serine/threonine-protein kinase"/>
    <property type="match status" value="2"/>
</dbReference>
<evidence type="ECO:0000256" key="9">
    <source>
        <dbReference type="ARBA" id="ARBA00022679"/>
    </source>
</evidence>
<dbReference type="FunFam" id="3.80.10.10:FF:000288">
    <property type="entry name" value="LRR receptor-like serine/threonine-protein kinase EFR"/>
    <property type="match status" value="1"/>
</dbReference>
<evidence type="ECO:0000256" key="17">
    <source>
        <dbReference type="ARBA" id="ARBA00023136"/>
    </source>
</evidence>
<evidence type="ECO:0000256" key="4">
    <source>
        <dbReference type="ARBA" id="ARBA00012513"/>
    </source>
</evidence>
<dbReference type="InterPro" id="IPR001245">
    <property type="entry name" value="Ser-Thr/Tyr_kinase_cat_dom"/>
</dbReference>
<feature type="transmembrane region" description="Helical" evidence="23">
    <location>
        <begin position="1643"/>
        <end position="1667"/>
    </location>
</feature>
<dbReference type="PANTHER" id="PTHR27008">
    <property type="entry name" value="OS04G0122200 PROTEIN"/>
    <property type="match status" value="1"/>
</dbReference>
<keyword evidence="19" id="KW-0325">Glycoprotein</keyword>
<keyword evidence="11 24" id="KW-0732">Signal</keyword>
<reference evidence="26" key="1">
    <citation type="submission" date="2022-12" db="EMBL/GenBank/DDBJ databases">
        <title>Draft genome assemblies for two species of Escallonia (Escalloniales).</title>
        <authorList>
            <person name="Chanderbali A."/>
            <person name="Dervinis C."/>
            <person name="Anghel I."/>
            <person name="Soltis D."/>
            <person name="Soltis P."/>
            <person name="Zapata F."/>
        </authorList>
    </citation>
    <scope>NUCLEOTIDE SEQUENCE</scope>
    <source>
        <strain evidence="26">UCBG92.1500</strain>
        <tissue evidence="26">Leaf</tissue>
    </source>
</reference>